<organism evidence="2 3">
    <name type="scientific">Cyclocybe aegerita</name>
    <name type="common">Black poplar mushroom</name>
    <name type="synonym">Agrocybe aegerita</name>
    <dbReference type="NCBI Taxonomy" id="1973307"/>
    <lineage>
        <taxon>Eukaryota</taxon>
        <taxon>Fungi</taxon>
        <taxon>Dikarya</taxon>
        <taxon>Basidiomycota</taxon>
        <taxon>Agaricomycotina</taxon>
        <taxon>Agaricomycetes</taxon>
        <taxon>Agaricomycetidae</taxon>
        <taxon>Agaricales</taxon>
        <taxon>Agaricineae</taxon>
        <taxon>Bolbitiaceae</taxon>
        <taxon>Cyclocybe</taxon>
    </lineage>
</organism>
<dbReference type="OrthoDB" id="3141919at2759"/>
<dbReference type="Proteomes" id="UP000467700">
    <property type="component" value="Unassembled WGS sequence"/>
</dbReference>
<dbReference type="AlphaFoldDB" id="A0A8S0WBN3"/>
<proteinExistence type="predicted"/>
<name>A0A8S0WBN3_CYCAE</name>
<protein>
    <submittedName>
        <fullName evidence="2">Uncharacterized protein</fullName>
    </submittedName>
</protein>
<reference evidence="2 3" key="1">
    <citation type="submission" date="2020-01" db="EMBL/GenBank/DDBJ databases">
        <authorList>
            <person name="Gupta K D."/>
        </authorList>
    </citation>
    <scope>NUCLEOTIDE SEQUENCE [LARGE SCALE GENOMIC DNA]</scope>
</reference>
<keyword evidence="3" id="KW-1185">Reference proteome</keyword>
<feature type="compositionally biased region" description="Polar residues" evidence="1">
    <location>
        <begin position="70"/>
        <end position="82"/>
    </location>
</feature>
<comment type="caution">
    <text evidence="2">The sequence shown here is derived from an EMBL/GenBank/DDBJ whole genome shotgun (WGS) entry which is preliminary data.</text>
</comment>
<dbReference type="EMBL" id="CACVBS010000001">
    <property type="protein sequence ID" value="CAA7257420.1"/>
    <property type="molecule type" value="Genomic_DNA"/>
</dbReference>
<evidence type="ECO:0000313" key="2">
    <source>
        <dbReference type="EMBL" id="CAA7257420.1"/>
    </source>
</evidence>
<accession>A0A8S0WBN3</accession>
<feature type="region of interest" description="Disordered" evidence="1">
    <location>
        <begin position="68"/>
        <end position="98"/>
    </location>
</feature>
<sequence length="444" mass="49661">MSEKILTIQATTMMLSQPQASHPRVNQKFLCLHPEDAGQVSACAELQTPEFLDRSLVRSSRLSKAASHVFKNSTTGASQSHRSQGKKNKSQRLPTAKAGSSQMLYLRVNRKFLCLLSAPTADQPGPQPMPPPGTTGNLNVIIANLPDLIPFAGDTVDWLIHIARLIFEPLGTSSLYTFTTESLEWWLDREMEPSQWRKVAHGEPLRATIYEYRSDNDTPITLTRMSLRPTRSVTIETSEPPATTFRGALLRRDRACIVSQLELESILYASHLIPRRLGDFGVQSVTECFLGSSTIVDRFDPIVGVLLLPTLDALASHYKLGFWNTGPDQYVVHLFFDMPLNYSGGPPTPGVPELHGHQISLNTHDPSLPLPPVGVFNWHYMQEYGAYSSDDDESVVDFDNERNITDPPYPSYLWELSELRERQRVEGLERDRDIATWSSAVSGS</sequence>
<evidence type="ECO:0000313" key="3">
    <source>
        <dbReference type="Proteomes" id="UP000467700"/>
    </source>
</evidence>
<gene>
    <name evidence="2" type="ORF">AAE3_LOCUS106</name>
</gene>
<evidence type="ECO:0000256" key="1">
    <source>
        <dbReference type="SAM" id="MobiDB-lite"/>
    </source>
</evidence>